<organism evidence="2 3">
    <name type="scientific">Sulfitobacter sediminis</name>
    <dbReference type="NCBI Taxonomy" id="3234186"/>
    <lineage>
        <taxon>Bacteria</taxon>
        <taxon>Pseudomonadati</taxon>
        <taxon>Pseudomonadota</taxon>
        <taxon>Alphaproteobacteria</taxon>
        <taxon>Rhodobacterales</taxon>
        <taxon>Roseobacteraceae</taxon>
        <taxon>Sulfitobacter</taxon>
    </lineage>
</organism>
<name>A0ABV3RHU4_9RHOB</name>
<keyword evidence="3" id="KW-1185">Reference proteome</keyword>
<gene>
    <name evidence="2" type="ORF">AB2B41_02875</name>
</gene>
<sequence length="79" mass="8431">MENESLSLASIVIWSGAAIALLGLIGLIWVILRVSKAKRAKLDDAEMRKVLQSALPLNLGALFLSTIGLMLVIVGIFIA</sequence>
<evidence type="ECO:0000313" key="2">
    <source>
        <dbReference type="EMBL" id="MEW9918532.1"/>
    </source>
</evidence>
<evidence type="ECO:0000256" key="1">
    <source>
        <dbReference type="SAM" id="Phobius"/>
    </source>
</evidence>
<comment type="caution">
    <text evidence="2">The sequence shown here is derived from an EMBL/GenBank/DDBJ whole genome shotgun (WGS) entry which is preliminary data.</text>
</comment>
<dbReference type="EMBL" id="JBFNXX010000002">
    <property type="protein sequence ID" value="MEW9918532.1"/>
    <property type="molecule type" value="Genomic_DNA"/>
</dbReference>
<keyword evidence="1" id="KW-0812">Transmembrane</keyword>
<protein>
    <submittedName>
        <fullName evidence="2">Uncharacterized protein</fullName>
    </submittedName>
</protein>
<evidence type="ECO:0000313" key="3">
    <source>
        <dbReference type="Proteomes" id="UP001556098"/>
    </source>
</evidence>
<keyword evidence="1" id="KW-0472">Membrane</keyword>
<dbReference type="Proteomes" id="UP001556098">
    <property type="component" value="Unassembled WGS sequence"/>
</dbReference>
<proteinExistence type="predicted"/>
<feature type="transmembrane region" description="Helical" evidence="1">
    <location>
        <begin position="53"/>
        <end position="78"/>
    </location>
</feature>
<feature type="transmembrane region" description="Helical" evidence="1">
    <location>
        <begin position="6"/>
        <end position="32"/>
    </location>
</feature>
<keyword evidence="1" id="KW-1133">Transmembrane helix</keyword>
<accession>A0ABV3RHU4</accession>
<dbReference type="RefSeq" id="WP_367876235.1">
    <property type="nucleotide sequence ID" value="NZ_JBFNXX010000002.1"/>
</dbReference>
<reference evidence="2 3" key="1">
    <citation type="submission" date="2024-07" db="EMBL/GenBank/DDBJ databases">
        <title>Marimonas sp.nov., isolated from tidal-flat sediment.</title>
        <authorList>
            <person name="Jayan J.N."/>
            <person name="Lee S.S."/>
        </authorList>
    </citation>
    <scope>NUCLEOTIDE SEQUENCE [LARGE SCALE GENOMIC DNA]</scope>
    <source>
        <strain evidence="2 3">MJW-29</strain>
    </source>
</reference>